<feature type="chain" id="PRO_5007437855" evidence="2">
    <location>
        <begin position="22"/>
        <end position="944"/>
    </location>
</feature>
<accession>A0A0V1AS65</accession>
<feature type="signal peptide" evidence="2">
    <location>
        <begin position="1"/>
        <end position="21"/>
    </location>
</feature>
<organism evidence="3 5">
    <name type="scientific">Trichinella spiralis</name>
    <name type="common">Trichina worm</name>
    <dbReference type="NCBI Taxonomy" id="6334"/>
    <lineage>
        <taxon>Eukaryota</taxon>
        <taxon>Metazoa</taxon>
        <taxon>Ecdysozoa</taxon>
        <taxon>Nematoda</taxon>
        <taxon>Enoplea</taxon>
        <taxon>Dorylaimia</taxon>
        <taxon>Trichinellida</taxon>
        <taxon>Trichinellidae</taxon>
        <taxon>Trichinella</taxon>
    </lineage>
</organism>
<dbReference type="OrthoDB" id="5938750at2759"/>
<keyword evidence="2" id="KW-0732">Signal</keyword>
<feature type="transmembrane region" description="Helical" evidence="1">
    <location>
        <begin position="54"/>
        <end position="78"/>
    </location>
</feature>
<dbReference type="Proteomes" id="UP000054776">
    <property type="component" value="Unassembled WGS sequence"/>
</dbReference>
<evidence type="ECO:0000313" key="5">
    <source>
        <dbReference type="Proteomes" id="UP000054776"/>
    </source>
</evidence>
<dbReference type="AlphaFoldDB" id="A0A0V1AS65"/>
<evidence type="ECO:0000313" key="4">
    <source>
        <dbReference type="EMBL" id="KRY27646.1"/>
    </source>
</evidence>
<keyword evidence="1" id="KW-0472">Membrane</keyword>
<dbReference type="InParanoid" id="A0A0V1AS65"/>
<evidence type="ECO:0000256" key="2">
    <source>
        <dbReference type="SAM" id="SignalP"/>
    </source>
</evidence>
<dbReference type="EMBL" id="JYDH01000241">
    <property type="protein sequence ID" value="KRY27640.1"/>
    <property type="molecule type" value="Genomic_DNA"/>
</dbReference>
<evidence type="ECO:0000313" key="3">
    <source>
        <dbReference type="EMBL" id="KRY27640.1"/>
    </source>
</evidence>
<protein>
    <submittedName>
        <fullName evidence="3">Uncharacterized protein</fullName>
    </submittedName>
</protein>
<feature type="transmembrane region" description="Helical" evidence="1">
    <location>
        <begin position="205"/>
        <end position="229"/>
    </location>
</feature>
<comment type="caution">
    <text evidence="3">The sequence shown here is derived from an EMBL/GenBank/DDBJ whole genome shotgun (WGS) entry which is preliminary data.</text>
</comment>
<keyword evidence="1" id="KW-0812">Transmembrane</keyword>
<sequence>MILLLLLLHWLALWLVDYCHPFVITRMDGNIRHSTAVTEEAVSVVTIAANLFKLLPIVFLLTLCLFLLSAPSTFWLAFLRALSSSSFKTYAGFCANDDNFNDKKNEKQKCVIFVSVDYVISRIVVVMMGKRSMGENCELKSAAAFDPFSVCNVIDALPIWVDHLFGFSLLLQASNGQCKFQQQSDIYSKHCPQILLKEEMPSNSVLPLFLVLLVTFHWTLCQCFVLPTFREFQDFFKRASKSVPASDELTNGWKSLLSSMLPKILPEKTAEATRFHFISVNCDSQLLLKLVRSDMVRTVVDMVKLVNTSQPTSNEEHFNEAAAVTKSVTVDETIIRVPARSPSVMEQSLGLLRPFFGNIDPWRAILYRDPPLLSVDLADGDSQENDMTRSTLSLDSFKSNFFKSTNHDSQLLDELETEPVAAKRPFGHDELAIGSIFHICDSTKLNAISAAEKHSRWNRKDFLVIHRIIEQQVEEAKWWRQCATVLKIFVPNFTDDKSIISTLGSDHIRRVGSQQGSHQVHGGNYDDRVIKTGQQVTGSFDQIVLDGRFVQLILHLRVHVAVPSPVQVCQCSDVVGQIFRLDHFFLGDGIRGDVAFVILIQITETDCHREHDQTHEEHVEKDISGSSKQRYQNWTEKLRSLPKINHSHRRQCQTDRKQHLKLNVQITTWPAGPRQQAEDEKLKQIQHTPPRIIEPFHAHVLQIGANDRERAELKQIQIGKPAPQVGIPLPVLGEDEGDSVEQHVSGEVAQVAGAGVAKTFRKPIQREQVEQASDRVEDGVHGDPVSADEEVRIRPVDPRAHPQLVQRLHGHAFDEKFPLVRGDGHVESRQHVPTVDSFAHCPLEQHPDLVLSLTTIGKFAHQIANSIADIEIECLFAAVIFNQPVQTIAENETSLDRISLTRAQQSTFAGQGKRLVSVNDRQLTGTAVFPAVGEAQLTFAVRQP</sequence>
<name>A0A0V1AS65_TRISP</name>
<dbReference type="EMBL" id="JYDH01000241">
    <property type="protein sequence ID" value="KRY27646.1"/>
    <property type="molecule type" value="Genomic_DNA"/>
</dbReference>
<keyword evidence="1" id="KW-1133">Transmembrane helix</keyword>
<gene>
    <name evidence="4" type="ORF">T01_13524</name>
    <name evidence="3" type="ORF">T01_5294</name>
</gene>
<proteinExistence type="predicted"/>
<reference evidence="3 5" key="1">
    <citation type="submission" date="2015-01" db="EMBL/GenBank/DDBJ databases">
        <title>Evolution of Trichinella species and genotypes.</title>
        <authorList>
            <person name="Korhonen P.K."/>
            <person name="Edoardo P."/>
            <person name="Giuseppe L.R."/>
            <person name="Gasser R.B."/>
        </authorList>
    </citation>
    <scope>NUCLEOTIDE SEQUENCE [LARGE SCALE GENOMIC DNA]</scope>
    <source>
        <strain evidence="3">ISS3</strain>
    </source>
</reference>
<keyword evidence="5" id="KW-1185">Reference proteome</keyword>
<evidence type="ECO:0000256" key="1">
    <source>
        <dbReference type="SAM" id="Phobius"/>
    </source>
</evidence>